<dbReference type="Pfam" id="PF07973">
    <property type="entry name" value="tRNA_SAD"/>
    <property type="match status" value="1"/>
</dbReference>
<keyword evidence="3" id="KW-0479">Metal-binding</keyword>
<keyword evidence="6" id="KW-0030">Aminoacyl-tRNA synthetase</keyword>
<evidence type="ECO:0000313" key="6">
    <source>
        <dbReference type="EMBL" id="MBB5264660.1"/>
    </source>
</evidence>
<dbReference type="InterPro" id="IPR051335">
    <property type="entry name" value="Alanyl-tRNA_Editing_Enzymes"/>
</dbReference>
<name>A0A7W8HAG3_9FIRM</name>
<dbReference type="SMART" id="SM00863">
    <property type="entry name" value="tRNA_SAD"/>
    <property type="match status" value="1"/>
</dbReference>
<feature type="domain" description="Alanyl-transfer RNA synthetases family profile" evidence="5">
    <location>
        <begin position="1"/>
        <end position="239"/>
    </location>
</feature>
<evidence type="ECO:0000313" key="7">
    <source>
        <dbReference type="Proteomes" id="UP000543642"/>
    </source>
</evidence>
<protein>
    <submittedName>
        <fullName evidence="6">Alanyl-tRNA synthetase</fullName>
        <ecNumber evidence="6">6.1.1.7</ecNumber>
    </submittedName>
</protein>
<dbReference type="InterPro" id="IPR012947">
    <property type="entry name" value="tRNA_SAD"/>
</dbReference>
<dbReference type="PANTHER" id="PTHR43462:SF1">
    <property type="entry name" value="ALANYL-TRNA EDITING PROTEIN AARSD1"/>
    <property type="match status" value="1"/>
</dbReference>
<dbReference type="GO" id="GO:0002161">
    <property type="term" value="F:aminoacyl-tRNA deacylase activity"/>
    <property type="evidence" value="ECO:0007669"/>
    <property type="project" value="UniProtKB-ARBA"/>
</dbReference>
<dbReference type="GO" id="GO:0005737">
    <property type="term" value="C:cytoplasm"/>
    <property type="evidence" value="ECO:0007669"/>
    <property type="project" value="UniProtKB-SubCell"/>
</dbReference>
<comment type="cofactor">
    <cofactor evidence="1">
        <name>Zn(2+)</name>
        <dbReference type="ChEBI" id="CHEBI:29105"/>
    </cofactor>
</comment>
<comment type="caution">
    <text evidence="6">The sequence shown here is derived from an EMBL/GenBank/DDBJ whole genome shotgun (WGS) entry which is preliminary data.</text>
</comment>
<sequence>MTTEKLYENDSYITTFQATVLACVPANQVCAGQNGTKGGWADESRGQWAICLDRTAFFPEGGGQGADTGWLDESPVWDVQIIDGALWHRTDLEAKEGQALQGRIDWQRRFSNMQQHSGEHIFSGLTHRHFGYDNVGFHLGSQVVTMDFNGTLTQEDLDRIEWEVNEAIVKNVPISVSYPDRERLAAMEYRSKIEIDGQVRIITVEGYDVCACCAPHVARTGEIGLLKVVDHIKYKGGTRVSILCGFRALTDYREKLGAARQISRALSVPAGEIAPAVEGKLEENARLRQKNVELTGRLIEQEVAQIPCGQENVWYFKEGLEAAAMRRAVNLALERVEKCAGVFCGDDKEGYKYIIGTRSGCGRELAKILKEKLEARGGGSPEMIQGFVAAGKSQIEAVLREAAGNI</sequence>
<gene>
    <name evidence="6" type="ORF">HNP82_001788</name>
</gene>
<dbReference type="GO" id="GO:0046872">
    <property type="term" value="F:metal ion binding"/>
    <property type="evidence" value="ECO:0007669"/>
    <property type="project" value="UniProtKB-KW"/>
</dbReference>
<dbReference type="PROSITE" id="PS51257">
    <property type="entry name" value="PROKAR_LIPOPROTEIN"/>
    <property type="match status" value="1"/>
</dbReference>
<reference evidence="6 7" key="1">
    <citation type="submission" date="2020-08" db="EMBL/GenBank/DDBJ databases">
        <title>Genomic Encyclopedia of Type Strains, Phase IV (KMG-IV): sequencing the most valuable type-strain genomes for metagenomic binning, comparative biology and taxonomic classification.</title>
        <authorList>
            <person name="Goeker M."/>
        </authorList>
    </citation>
    <scope>NUCLEOTIDE SEQUENCE [LARGE SCALE GENOMIC DNA]</scope>
    <source>
        <strain evidence="6 7">DSM 106146</strain>
    </source>
</reference>
<dbReference type="Proteomes" id="UP000543642">
    <property type="component" value="Unassembled WGS sequence"/>
</dbReference>
<organism evidence="6 7">
    <name type="scientific">Catenibacillus scindens</name>
    <dbReference type="NCBI Taxonomy" id="673271"/>
    <lineage>
        <taxon>Bacteria</taxon>
        <taxon>Bacillati</taxon>
        <taxon>Bacillota</taxon>
        <taxon>Clostridia</taxon>
        <taxon>Lachnospirales</taxon>
        <taxon>Lachnospiraceae</taxon>
        <taxon>Catenibacillus</taxon>
    </lineage>
</organism>
<dbReference type="GO" id="GO:0004813">
    <property type="term" value="F:alanine-tRNA ligase activity"/>
    <property type="evidence" value="ECO:0007669"/>
    <property type="project" value="UniProtKB-EC"/>
</dbReference>
<dbReference type="SUPFAM" id="SSF55186">
    <property type="entry name" value="ThrRS/AlaRS common domain"/>
    <property type="match status" value="1"/>
</dbReference>
<keyword evidence="4" id="KW-0862">Zinc</keyword>
<dbReference type="Gene3D" id="2.40.30.130">
    <property type="match status" value="1"/>
</dbReference>
<keyword evidence="7" id="KW-1185">Reference proteome</keyword>
<dbReference type="Pfam" id="PF01411">
    <property type="entry name" value="tRNA-synt_2c"/>
    <property type="match status" value="1"/>
</dbReference>
<proteinExistence type="predicted"/>
<evidence type="ECO:0000256" key="3">
    <source>
        <dbReference type="ARBA" id="ARBA00022723"/>
    </source>
</evidence>
<evidence type="ECO:0000259" key="5">
    <source>
        <dbReference type="PROSITE" id="PS50860"/>
    </source>
</evidence>
<dbReference type="GO" id="GO:0006419">
    <property type="term" value="P:alanyl-tRNA aminoacylation"/>
    <property type="evidence" value="ECO:0007669"/>
    <property type="project" value="InterPro"/>
</dbReference>
<dbReference type="Gene3D" id="3.30.980.10">
    <property type="entry name" value="Threonyl-trna Synthetase, Chain A, domain 2"/>
    <property type="match status" value="1"/>
</dbReference>
<evidence type="ECO:0000256" key="4">
    <source>
        <dbReference type="ARBA" id="ARBA00022833"/>
    </source>
</evidence>
<dbReference type="PROSITE" id="PS50860">
    <property type="entry name" value="AA_TRNA_LIGASE_II_ALA"/>
    <property type="match status" value="1"/>
</dbReference>
<dbReference type="GO" id="GO:0003676">
    <property type="term" value="F:nucleic acid binding"/>
    <property type="evidence" value="ECO:0007669"/>
    <property type="project" value="InterPro"/>
</dbReference>
<dbReference type="AlphaFoldDB" id="A0A7W8HAG3"/>
<dbReference type="RefSeq" id="WP_183773478.1">
    <property type="nucleotide sequence ID" value="NZ_CAWVEG010000115.1"/>
</dbReference>
<dbReference type="InterPro" id="IPR018163">
    <property type="entry name" value="Thr/Ala-tRNA-synth_IIc_edit"/>
</dbReference>
<dbReference type="GO" id="GO:0005524">
    <property type="term" value="F:ATP binding"/>
    <property type="evidence" value="ECO:0007669"/>
    <property type="project" value="InterPro"/>
</dbReference>
<dbReference type="PANTHER" id="PTHR43462">
    <property type="entry name" value="ALANYL-TRNA EDITING PROTEIN"/>
    <property type="match status" value="1"/>
</dbReference>
<dbReference type="EMBL" id="JACHFW010000006">
    <property type="protein sequence ID" value="MBB5264660.1"/>
    <property type="molecule type" value="Genomic_DNA"/>
</dbReference>
<dbReference type="InterPro" id="IPR018165">
    <property type="entry name" value="Ala-tRNA-synth_IIc_core"/>
</dbReference>
<evidence type="ECO:0000256" key="1">
    <source>
        <dbReference type="ARBA" id="ARBA00001947"/>
    </source>
</evidence>
<accession>A0A7W8HAG3</accession>
<comment type="subcellular location">
    <subcellularLocation>
        <location evidence="2">Cytoplasm</location>
    </subcellularLocation>
</comment>
<evidence type="ECO:0000256" key="2">
    <source>
        <dbReference type="ARBA" id="ARBA00004496"/>
    </source>
</evidence>
<keyword evidence="6" id="KW-0436">Ligase</keyword>
<dbReference type="InterPro" id="IPR018164">
    <property type="entry name" value="Ala-tRNA-synth_IIc_N"/>
</dbReference>
<dbReference type="SUPFAM" id="SSF50447">
    <property type="entry name" value="Translation proteins"/>
    <property type="match status" value="1"/>
</dbReference>
<dbReference type="InterPro" id="IPR009000">
    <property type="entry name" value="Transl_B-barrel_sf"/>
</dbReference>
<dbReference type="EC" id="6.1.1.7" evidence="6"/>